<dbReference type="EMBL" id="CAJVQB010074043">
    <property type="protein sequence ID" value="CAG8843933.1"/>
    <property type="molecule type" value="Genomic_DNA"/>
</dbReference>
<accession>A0ABN7WYV2</accession>
<reference evidence="1 2" key="1">
    <citation type="submission" date="2021-06" db="EMBL/GenBank/DDBJ databases">
        <authorList>
            <person name="Kallberg Y."/>
            <person name="Tangrot J."/>
            <person name="Rosling A."/>
        </authorList>
    </citation>
    <scope>NUCLEOTIDE SEQUENCE [LARGE SCALE GENOMIC DNA]</scope>
    <source>
        <strain evidence="1 2">120-4 pot B 10/14</strain>
    </source>
</reference>
<dbReference type="PANTHER" id="PTHR31669:SF251">
    <property type="entry name" value="PROTEIN FAR1-RELATED SEQUENCE"/>
    <property type="match status" value="1"/>
</dbReference>
<gene>
    <name evidence="1" type="ORF">GMARGA_LOCUS36808</name>
</gene>
<keyword evidence="2" id="KW-1185">Reference proteome</keyword>
<evidence type="ECO:0000313" key="1">
    <source>
        <dbReference type="EMBL" id="CAG8843933.1"/>
    </source>
</evidence>
<dbReference type="InterPro" id="IPR031052">
    <property type="entry name" value="FHY3/FAR1"/>
</dbReference>
<name>A0ABN7WYV2_GIGMA</name>
<dbReference type="Proteomes" id="UP000789901">
    <property type="component" value="Unassembled WGS sequence"/>
</dbReference>
<protein>
    <submittedName>
        <fullName evidence="1">26994_t:CDS:1</fullName>
    </submittedName>
</protein>
<organism evidence="1 2">
    <name type="scientific">Gigaspora margarita</name>
    <dbReference type="NCBI Taxonomy" id="4874"/>
    <lineage>
        <taxon>Eukaryota</taxon>
        <taxon>Fungi</taxon>
        <taxon>Fungi incertae sedis</taxon>
        <taxon>Mucoromycota</taxon>
        <taxon>Glomeromycotina</taxon>
        <taxon>Glomeromycetes</taxon>
        <taxon>Diversisporales</taxon>
        <taxon>Gigasporaceae</taxon>
        <taxon>Gigaspora</taxon>
    </lineage>
</organism>
<proteinExistence type="predicted"/>
<comment type="caution">
    <text evidence="1">The sequence shown here is derived from an EMBL/GenBank/DDBJ whole genome shotgun (WGS) entry which is preliminary data.</text>
</comment>
<dbReference type="PANTHER" id="PTHR31669">
    <property type="entry name" value="PROTEIN FAR1-RELATED SEQUENCE 10-RELATED"/>
    <property type="match status" value="1"/>
</dbReference>
<evidence type="ECO:0000313" key="2">
    <source>
        <dbReference type="Proteomes" id="UP000789901"/>
    </source>
</evidence>
<feature type="non-terminal residue" evidence="1">
    <location>
        <position position="1"/>
    </location>
</feature>
<sequence>PTILKVIDIFESLEALESAANLAAKVNGFAFSKKDSNLTGRRDKETRKRKKKTKHEGCPVYIRAVAVKCHLTTDVTKVKIVWNITKVALVHNHPLLKFDEVATFPQHRTINLSQKRLIQQLHNSNAPTRVIMTAANKIVYSGIIHPKDIVNEHAHIRFALNEGPNDDPMWKLLRFFEECSYIVIPSKTAKGYLTHLFFHTELAKCIAKCPEVLIVDSTYKTNIYKYPLVSAIGINNISNKKGVLASYQIAMAWIEDENQVLRNAMAKVFPQSNKMLCIWHLLEQNLKTNCHKPFENENDYELFKKEVEALCFTSEKEKIPKSLNAIKKAAEKAHDPEKAISYIQT</sequence>